<feature type="transmembrane region" description="Helical" evidence="2">
    <location>
        <begin position="42"/>
        <end position="59"/>
    </location>
</feature>
<evidence type="ECO:0000313" key="4">
    <source>
        <dbReference type="Proteomes" id="UP000305778"/>
    </source>
</evidence>
<protein>
    <submittedName>
        <fullName evidence="3">DUF3040 domain-containing protein</fullName>
    </submittedName>
</protein>
<sequence length="191" mass="21063">MPLSEHEQRMLEQMERALYAEDPKFASALEGSGLRTYTRRRVYLSVAGFLVGIALLMAGMIALQWWISVVGFLVMLGCAVLTVTGWRRVTRPGEAPVPPGHHGRAPRQARRRGKVMDRIEERWQRRRDEQGRCACRFGARNSRTTPRGAGSQEPAPLGVVSPLGSCPRRSVPPPGGACQGRPARLGPLCLP</sequence>
<dbReference type="InterPro" id="IPR021401">
    <property type="entry name" value="DUF3040"/>
</dbReference>
<keyword evidence="4" id="KW-1185">Reference proteome</keyword>
<feature type="compositionally biased region" description="Basic residues" evidence="1">
    <location>
        <begin position="101"/>
        <end position="113"/>
    </location>
</feature>
<dbReference type="Pfam" id="PF11239">
    <property type="entry name" value="DUF3040"/>
    <property type="match status" value="1"/>
</dbReference>
<name>A0A4U0SLR3_9ACTN</name>
<feature type="transmembrane region" description="Helical" evidence="2">
    <location>
        <begin position="65"/>
        <end position="86"/>
    </location>
</feature>
<dbReference type="AlphaFoldDB" id="A0A4U0SLR3"/>
<dbReference type="EMBL" id="SUMC01000012">
    <property type="protein sequence ID" value="TKA10662.1"/>
    <property type="molecule type" value="Genomic_DNA"/>
</dbReference>
<organism evidence="3 4">
    <name type="scientific">Actinacidiphila oryziradicis</name>
    <dbReference type="NCBI Taxonomy" id="2571141"/>
    <lineage>
        <taxon>Bacteria</taxon>
        <taxon>Bacillati</taxon>
        <taxon>Actinomycetota</taxon>
        <taxon>Actinomycetes</taxon>
        <taxon>Kitasatosporales</taxon>
        <taxon>Streptomycetaceae</taxon>
        <taxon>Actinacidiphila</taxon>
    </lineage>
</organism>
<evidence type="ECO:0000313" key="3">
    <source>
        <dbReference type="EMBL" id="TKA10662.1"/>
    </source>
</evidence>
<dbReference type="Proteomes" id="UP000305778">
    <property type="component" value="Unassembled WGS sequence"/>
</dbReference>
<accession>A0A4U0SLR3</accession>
<dbReference type="OrthoDB" id="5244024at2"/>
<keyword evidence="2" id="KW-0812">Transmembrane</keyword>
<evidence type="ECO:0000256" key="1">
    <source>
        <dbReference type="SAM" id="MobiDB-lite"/>
    </source>
</evidence>
<evidence type="ECO:0000256" key="2">
    <source>
        <dbReference type="SAM" id="Phobius"/>
    </source>
</evidence>
<feature type="region of interest" description="Disordered" evidence="1">
    <location>
        <begin position="137"/>
        <end position="191"/>
    </location>
</feature>
<proteinExistence type="predicted"/>
<comment type="caution">
    <text evidence="3">The sequence shown here is derived from an EMBL/GenBank/DDBJ whole genome shotgun (WGS) entry which is preliminary data.</text>
</comment>
<keyword evidence="2" id="KW-0472">Membrane</keyword>
<feature type="region of interest" description="Disordered" evidence="1">
    <location>
        <begin position="92"/>
        <end position="114"/>
    </location>
</feature>
<keyword evidence="2" id="KW-1133">Transmembrane helix</keyword>
<reference evidence="3 4" key="1">
    <citation type="submission" date="2019-04" db="EMBL/GenBank/DDBJ databases">
        <title>Streptomyces oryziradicis sp. nov., a novel actinomycete isolated from rhizosphere soil of rice (Oryza sativa L.).</title>
        <authorList>
            <person name="Li C."/>
        </authorList>
    </citation>
    <scope>NUCLEOTIDE SEQUENCE [LARGE SCALE GENOMIC DNA]</scope>
    <source>
        <strain evidence="3 4">NEAU-C40</strain>
    </source>
</reference>
<gene>
    <name evidence="3" type="ORF">FCI23_15230</name>
</gene>